<dbReference type="CDD" id="cd05466">
    <property type="entry name" value="PBP2_LTTR_substrate"/>
    <property type="match status" value="1"/>
</dbReference>
<dbReference type="Pfam" id="PF03466">
    <property type="entry name" value="LysR_substrate"/>
    <property type="match status" value="1"/>
</dbReference>
<feature type="domain" description="LysR substrate-binding" evidence="4">
    <location>
        <begin position="23"/>
        <end position="225"/>
    </location>
</feature>
<feature type="non-terminal residue" evidence="5">
    <location>
        <position position="1"/>
    </location>
</feature>
<evidence type="ECO:0000256" key="3">
    <source>
        <dbReference type="ARBA" id="ARBA00023163"/>
    </source>
</evidence>
<proteinExistence type="inferred from homology"/>
<gene>
    <name evidence="5" type="ORF">H9734_06345</name>
</gene>
<dbReference type="Proteomes" id="UP000886890">
    <property type="component" value="Unassembled WGS sequence"/>
</dbReference>
<evidence type="ECO:0000256" key="2">
    <source>
        <dbReference type="ARBA" id="ARBA00023015"/>
    </source>
</evidence>
<evidence type="ECO:0000313" key="6">
    <source>
        <dbReference type="Proteomes" id="UP000886890"/>
    </source>
</evidence>
<protein>
    <submittedName>
        <fullName evidence="5">Substrate-binding domain-containing protein</fullName>
    </submittedName>
</protein>
<dbReference type="Gene3D" id="3.40.190.290">
    <property type="match status" value="1"/>
</dbReference>
<comment type="similarity">
    <text evidence="1">Belongs to the LysR transcriptional regulatory family.</text>
</comment>
<name>A0A9D1XDQ4_9FIRM</name>
<keyword evidence="3" id="KW-0804">Transcription</keyword>
<keyword evidence="2" id="KW-0805">Transcription regulation</keyword>
<dbReference type="InterPro" id="IPR005119">
    <property type="entry name" value="LysR_subst-bd"/>
</dbReference>
<dbReference type="EMBL" id="DXEK01000105">
    <property type="protein sequence ID" value="HIX77197.1"/>
    <property type="molecule type" value="Genomic_DNA"/>
</dbReference>
<reference evidence="5" key="2">
    <citation type="submission" date="2021-04" db="EMBL/GenBank/DDBJ databases">
        <authorList>
            <person name="Gilroy R."/>
        </authorList>
    </citation>
    <scope>NUCLEOTIDE SEQUENCE</scope>
    <source>
        <strain evidence="5">CHK183-1962</strain>
    </source>
</reference>
<comment type="caution">
    <text evidence="5">The sequence shown here is derived from an EMBL/GenBank/DDBJ whole genome shotgun (WGS) entry which is preliminary data.</text>
</comment>
<evidence type="ECO:0000259" key="4">
    <source>
        <dbReference type="Pfam" id="PF03466"/>
    </source>
</evidence>
<dbReference type="SUPFAM" id="SSF53850">
    <property type="entry name" value="Periplasmic binding protein-like II"/>
    <property type="match status" value="1"/>
</dbReference>
<sequence>LKYARSIQEQVQRMRHTFDAINGEEKGLLKIGITSNRGRIILSPVILDFRKIHPGIELKIVEDTNENLIQKLEKGVIDIGISDFSVGDTSMNVAPLYRERVAFYIGKKLFCETYGERQEEVFRRIQEGREHKLLEACPLLLGHEQDIAGKYARKFMKKSGIQPLIRAEAKNLALLMDLCVEGLGGCFCPDIIAAHVLTVEKRKKLIEITLGEEAEYEICIGWRDGWQVIDSFVTSARRRMNLIF</sequence>
<dbReference type="PANTHER" id="PTHR30126">
    <property type="entry name" value="HTH-TYPE TRANSCRIPTIONAL REGULATOR"/>
    <property type="match status" value="1"/>
</dbReference>
<reference evidence="5" key="1">
    <citation type="journal article" date="2021" name="PeerJ">
        <title>Extensive microbial diversity within the chicken gut microbiome revealed by metagenomics and culture.</title>
        <authorList>
            <person name="Gilroy R."/>
            <person name="Ravi A."/>
            <person name="Getino M."/>
            <person name="Pursley I."/>
            <person name="Horton D.L."/>
            <person name="Alikhan N.F."/>
            <person name="Baker D."/>
            <person name="Gharbi K."/>
            <person name="Hall N."/>
            <person name="Watson M."/>
            <person name="Adriaenssens E.M."/>
            <person name="Foster-Nyarko E."/>
            <person name="Jarju S."/>
            <person name="Secka A."/>
            <person name="Antonio M."/>
            <person name="Oren A."/>
            <person name="Chaudhuri R.R."/>
            <person name="La Ragione R."/>
            <person name="Hildebrand F."/>
            <person name="Pallen M.J."/>
        </authorList>
    </citation>
    <scope>NUCLEOTIDE SEQUENCE</scope>
    <source>
        <strain evidence="5">CHK183-1962</strain>
    </source>
</reference>
<organism evidence="5 6">
    <name type="scientific">Candidatus Fusicatenibacter merdavium</name>
    <dbReference type="NCBI Taxonomy" id="2838600"/>
    <lineage>
        <taxon>Bacteria</taxon>
        <taxon>Bacillati</taxon>
        <taxon>Bacillota</taxon>
        <taxon>Clostridia</taxon>
        <taxon>Lachnospirales</taxon>
        <taxon>Lachnospiraceae</taxon>
        <taxon>Fusicatenibacter</taxon>
    </lineage>
</organism>
<evidence type="ECO:0000256" key="1">
    <source>
        <dbReference type="ARBA" id="ARBA00009437"/>
    </source>
</evidence>
<accession>A0A9D1XDQ4</accession>
<evidence type="ECO:0000313" key="5">
    <source>
        <dbReference type="EMBL" id="HIX77197.1"/>
    </source>
</evidence>
<dbReference type="AlphaFoldDB" id="A0A9D1XDQ4"/>